<evidence type="ECO:0000256" key="3">
    <source>
        <dbReference type="ARBA" id="ARBA00023002"/>
    </source>
</evidence>
<dbReference type="SMART" id="SM00829">
    <property type="entry name" value="PKS_ER"/>
    <property type="match status" value="1"/>
</dbReference>
<comment type="similarity">
    <text evidence="4">Belongs to the zinc-containing alcohol dehydrogenase family.</text>
</comment>
<evidence type="ECO:0000313" key="6">
    <source>
        <dbReference type="EMBL" id="PZW31994.1"/>
    </source>
</evidence>
<dbReference type="InterPro" id="IPR013154">
    <property type="entry name" value="ADH-like_N"/>
</dbReference>
<dbReference type="GO" id="GO:0008270">
    <property type="term" value="F:zinc ion binding"/>
    <property type="evidence" value="ECO:0007669"/>
    <property type="project" value="InterPro"/>
</dbReference>
<comment type="cofactor">
    <cofactor evidence="4">
        <name>Zn(2+)</name>
        <dbReference type="ChEBI" id="CHEBI:29105"/>
    </cofactor>
</comment>
<comment type="caution">
    <text evidence="6">The sequence shown here is derived from an EMBL/GenBank/DDBJ whole genome shotgun (WGS) entry which is preliminary data.</text>
</comment>
<dbReference type="InterPro" id="IPR002328">
    <property type="entry name" value="ADH_Zn_CS"/>
</dbReference>
<dbReference type="Pfam" id="PF00107">
    <property type="entry name" value="ADH_zinc_N"/>
    <property type="match status" value="1"/>
</dbReference>
<dbReference type="InterPro" id="IPR020843">
    <property type="entry name" value="ER"/>
</dbReference>
<dbReference type="RefSeq" id="WP_170142516.1">
    <property type="nucleotide sequence ID" value="NZ_BIFX01000001.1"/>
</dbReference>
<proteinExistence type="inferred from homology"/>
<dbReference type="InterPro" id="IPR036291">
    <property type="entry name" value="NAD(P)-bd_dom_sf"/>
</dbReference>
<keyword evidence="7" id="KW-1185">Reference proteome</keyword>
<reference evidence="6 7" key="1">
    <citation type="submission" date="2018-06" db="EMBL/GenBank/DDBJ databases">
        <title>Genomic Encyclopedia of Archaeal and Bacterial Type Strains, Phase II (KMG-II): from individual species to whole genera.</title>
        <authorList>
            <person name="Goeker M."/>
        </authorList>
    </citation>
    <scope>NUCLEOTIDE SEQUENCE [LARGE SCALE GENOMIC DNA]</scope>
    <source>
        <strain evidence="6 7">ATCC BAA-1881</strain>
    </source>
</reference>
<protein>
    <submittedName>
        <fullName evidence="6">L-iditol 2-dehydrogenase</fullName>
    </submittedName>
</protein>
<dbReference type="AlphaFoldDB" id="A0A326UA37"/>
<evidence type="ECO:0000313" key="7">
    <source>
        <dbReference type="Proteomes" id="UP000248806"/>
    </source>
</evidence>
<dbReference type="InterPro" id="IPR011032">
    <property type="entry name" value="GroES-like_sf"/>
</dbReference>
<evidence type="ECO:0000256" key="4">
    <source>
        <dbReference type="RuleBase" id="RU361277"/>
    </source>
</evidence>
<organism evidence="6 7">
    <name type="scientific">Thermosporothrix hazakensis</name>
    <dbReference type="NCBI Taxonomy" id="644383"/>
    <lineage>
        <taxon>Bacteria</taxon>
        <taxon>Bacillati</taxon>
        <taxon>Chloroflexota</taxon>
        <taxon>Ktedonobacteria</taxon>
        <taxon>Ktedonobacterales</taxon>
        <taxon>Thermosporotrichaceae</taxon>
        <taxon>Thermosporothrix</taxon>
    </lineage>
</organism>
<evidence type="ECO:0000256" key="1">
    <source>
        <dbReference type="ARBA" id="ARBA00022723"/>
    </source>
</evidence>
<evidence type="ECO:0000259" key="5">
    <source>
        <dbReference type="SMART" id="SM00829"/>
    </source>
</evidence>
<dbReference type="GO" id="GO:0016491">
    <property type="term" value="F:oxidoreductase activity"/>
    <property type="evidence" value="ECO:0007669"/>
    <property type="project" value="UniProtKB-KW"/>
</dbReference>
<dbReference type="Proteomes" id="UP000248806">
    <property type="component" value="Unassembled WGS sequence"/>
</dbReference>
<dbReference type="PROSITE" id="PS00059">
    <property type="entry name" value="ADH_ZINC"/>
    <property type="match status" value="1"/>
</dbReference>
<keyword evidence="3" id="KW-0560">Oxidoreductase</keyword>
<feature type="domain" description="Enoyl reductase (ER)" evidence="5">
    <location>
        <begin position="11"/>
        <end position="342"/>
    </location>
</feature>
<gene>
    <name evidence="6" type="ORF">EI42_02020</name>
</gene>
<evidence type="ECO:0000256" key="2">
    <source>
        <dbReference type="ARBA" id="ARBA00022833"/>
    </source>
</evidence>
<dbReference type="SUPFAM" id="SSF51735">
    <property type="entry name" value="NAD(P)-binding Rossmann-fold domains"/>
    <property type="match status" value="1"/>
</dbReference>
<dbReference type="Pfam" id="PF08240">
    <property type="entry name" value="ADH_N"/>
    <property type="match status" value="1"/>
</dbReference>
<dbReference type="Gene3D" id="3.40.50.720">
    <property type="entry name" value="NAD(P)-binding Rossmann-like Domain"/>
    <property type="match status" value="1"/>
</dbReference>
<dbReference type="InterPro" id="IPR013149">
    <property type="entry name" value="ADH-like_C"/>
</dbReference>
<dbReference type="PANTHER" id="PTHR43401:SF2">
    <property type="entry name" value="L-THREONINE 3-DEHYDROGENASE"/>
    <property type="match status" value="1"/>
</dbReference>
<dbReference type="PANTHER" id="PTHR43401">
    <property type="entry name" value="L-THREONINE 3-DEHYDROGENASE"/>
    <property type="match status" value="1"/>
</dbReference>
<sequence>MLAAMFYAPMDVRLEERPVPQPGPGEIVIQVAAATTCGTDLKTYRRGHPLLFQNGPGGFGHEVSGIVAAVGPGVTRCHEGDAVSVANSAPCFQCFYCRRKRYSLCEDLLLLNGAYAEYLLVPARIVEHNLYVLPTGTSFVAAALTEPLACAVHGVEASEIMSGDTVVILGAGPLGLLLVAVARLRGARVILTGRGEQRLALGRTFGADIVLDVTGMSMDEQCEAIRQQTENQRGADVAIEAVGTPETWTLATRVVRPGGLVNLFGGCPSDSHVQFATRPLHYSELTLKGVFHHTPTYFAQALELILSKQVDVTRLISAYLPLEAAVDALQLLLQKQGVKYALIPPAFAHLYARELAQAPDLPSGNKYQ</sequence>
<accession>A0A326UA37</accession>
<keyword evidence="2 4" id="KW-0862">Zinc</keyword>
<name>A0A326UA37_THEHA</name>
<dbReference type="Gene3D" id="3.90.180.10">
    <property type="entry name" value="Medium-chain alcohol dehydrogenases, catalytic domain"/>
    <property type="match status" value="1"/>
</dbReference>
<dbReference type="SUPFAM" id="SSF50129">
    <property type="entry name" value="GroES-like"/>
    <property type="match status" value="1"/>
</dbReference>
<dbReference type="EMBL" id="QKUF01000005">
    <property type="protein sequence ID" value="PZW31994.1"/>
    <property type="molecule type" value="Genomic_DNA"/>
</dbReference>
<dbReference type="InterPro" id="IPR050129">
    <property type="entry name" value="Zn_alcohol_dh"/>
</dbReference>
<keyword evidence="1 4" id="KW-0479">Metal-binding</keyword>